<organism evidence="1 2">
    <name type="scientific">Vermiconidia calcicola</name>
    <dbReference type="NCBI Taxonomy" id="1690605"/>
    <lineage>
        <taxon>Eukaryota</taxon>
        <taxon>Fungi</taxon>
        <taxon>Dikarya</taxon>
        <taxon>Ascomycota</taxon>
        <taxon>Pezizomycotina</taxon>
        <taxon>Dothideomycetes</taxon>
        <taxon>Dothideomycetidae</taxon>
        <taxon>Mycosphaerellales</taxon>
        <taxon>Extremaceae</taxon>
        <taxon>Vermiconidia</taxon>
    </lineage>
</organism>
<dbReference type="EMBL" id="JAUTXU010000053">
    <property type="protein sequence ID" value="KAK3714874.1"/>
    <property type="molecule type" value="Genomic_DNA"/>
</dbReference>
<comment type="caution">
    <text evidence="1">The sequence shown here is derived from an EMBL/GenBank/DDBJ whole genome shotgun (WGS) entry which is preliminary data.</text>
</comment>
<proteinExistence type="predicted"/>
<evidence type="ECO:0000313" key="1">
    <source>
        <dbReference type="EMBL" id="KAK3714874.1"/>
    </source>
</evidence>
<evidence type="ECO:0000313" key="2">
    <source>
        <dbReference type="Proteomes" id="UP001281147"/>
    </source>
</evidence>
<keyword evidence="2" id="KW-1185">Reference proteome</keyword>
<dbReference type="Proteomes" id="UP001281147">
    <property type="component" value="Unassembled WGS sequence"/>
</dbReference>
<accession>A0ACC3NG63</accession>
<reference evidence="1" key="1">
    <citation type="submission" date="2023-07" db="EMBL/GenBank/DDBJ databases">
        <title>Black Yeasts Isolated from many extreme environments.</title>
        <authorList>
            <person name="Coleine C."/>
            <person name="Stajich J.E."/>
            <person name="Selbmann L."/>
        </authorList>
    </citation>
    <scope>NUCLEOTIDE SEQUENCE</scope>
    <source>
        <strain evidence="1">CCFEE 5714</strain>
    </source>
</reference>
<name>A0ACC3NG63_9PEZI</name>
<sequence>MPQSIEVLSNGLRLRGWLHLPEGIDRHPLVILVHGFGGLKEWTLPELASVLSTVGIASLYLDPRNFGDSEGLPREEVDHLGRLKDLQNAITYATTLPEIDSEKIGIWGTSLGGRDVLATAAVDRRVKAVVAQTPLIHWTDVSGARMAGYGDDLARFHREIAEDRKRRYLGEEARYVPFAREWDRPKHEFLDACSPEELRNHTGNITLQSYAPAALADITPLIRRLGSTPVLFVIAKEDAVPGQRQAYEAVDGPKSLVEVEGHHFSVYLTSKAAAIAAAKAWFVDQLSSGK</sequence>
<protein>
    <submittedName>
        <fullName evidence="1">Uncharacterized protein</fullName>
    </submittedName>
</protein>
<gene>
    <name evidence="1" type="ORF">LTR37_007609</name>
</gene>